<protein>
    <submittedName>
        <fullName evidence="4">RNA-binding protein</fullName>
    </submittedName>
</protein>
<proteinExistence type="predicted"/>
<name>A0AAU7C7Q3_9BACT</name>
<feature type="region of interest" description="Disordered" evidence="2">
    <location>
        <begin position="61"/>
        <end position="114"/>
    </location>
</feature>
<keyword evidence="1" id="KW-0694">RNA-binding</keyword>
<evidence type="ECO:0000313" key="4">
    <source>
        <dbReference type="EMBL" id="XBH01044.1"/>
    </source>
</evidence>
<evidence type="ECO:0000259" key="3">
    <source>
        <dbReference type="PROSITE" id="PS50102"/>
    </source>
</evidence>
<feature type="domain" description="RRM" evidence="3">
    <location>
        <begin position="3"/>
        <end position="81"/>
    </location>
</feature>
<organism evidence="4">
    <name type="scientific">Singulisphaera sp. Ch08</name>
    <dbReference type="NCBI Taxonomy" id="3120278"/>
    <lineage>
        <taxon>Bacteria</taxon>
        <taxon>Pseudomonadati</taxon>
        <taxon>Planctomycetota</taxon>
        <taxon>Planctomycetia</taxon>
        <taxon>Isosphaerales</taxon>
        <taxon>Isosphaeraceae</taxon>
        <taxon>Singulisphaera</taxon>
    </lineage>
</organism>
<dbReference type="PROSITE" id="PS50102">
    <property type="entry name" value="RRM"/>
    <property type="match status" value="1"/>
</dbReference>
<dbReference type="GO" id="GO:0003723">
    <property type="term" value="F:RNA binding"/>
    <property type="evidence" value="ECO:0007669"/>
    <property type="project" value="UniProtKB-KW"/>
</dbReference>
<dbReference type="Gene3D" id="3.30.70.330">
    <property type="match status" value="1"/>
</dbReference>
<evidence type="ECO:0000256" key="1">
    <source>
        <dbReference type="ARBA" id="ARBA00022884"/>
    </source>
</evidence>
<gene>
    <name evidence="4" type="ORF">V5E97_22095</name>
</gene>
<dbReference type="Pfam" id="PF00076">
    <property type="entry name" value="RRM_1"/>
    <property type="match status" value="1"/>
</dbReference>
<accession>A0AAU7C7Q3</accession>
<dbReference type="SMART" id="SM00360">
    <property type="entry name" value="RRM"/>
    <property type="match status" value="1"/>
</dbReference>
<dbReference type="InterPro" id="IPR012677">
    <property type="entry name" value="Nucleotide-bd_a/b_plait_sf"/>
</dbReference>
<feature type="compositionally biased region" description="Gly residues" evidence="2">
    <location>
        <begin position="84"/>
        <end position="114"/>
    </location>
</feature>
<evidence type="ECO:0000256" key="2">
    <source>
        <dbReference type="SAM" id="MobiDB-lite"/>
    </source>
</evidence>
<dbReference type="SUPFAM" id="SSF54928">
    <property type="entry name" value="RNA-binding domain, RBD"/>
    <property type="match status" value="1"/>
</dbReference>
<dbReference type="RefSeq" id="WP_406693729.1">
    <property type="nucleotide sequence ID" value="NZ_CP155447.1"/>
</dbReference>
<dbReference type="InterPro" id="IPR035979">
    <property type="entry name" value="RBD_domain_sf"/>
</dbReference>
<reference evidence="4" key="1">
    <citation type="submission" date="2024-05" db="EMBL/GenBank/DDBJ databases">
        <title>Planctomycetes of the genus Singulisphaera possess chitinolytic capabilities.</title>
        <authorList>
            <person name="Ivanova A."/>
        </authorList>
    </citation>
    <scope>NUCLEOTIDE SEQUENCE</scope>
    <source>
        <strain evidence="4">Ch08T</strain>
    </source>
</reference>
<dbReference type="InterPro" id="IPR000504">
    <property type="entry name" value="RRM_dom"/>
</dbReference>
<dbReference type="AlphaFoldDB" id="A0AAU7C7Q3"/>
<dbReference type="InterPro" id="IPR052462">
    <property type="entry name" value="SLIRP/GR-RBP-like"/>
</dbReference>
<dbReference type="EMBL" id="CP155447">
    <property type="protein sequence ID" value="XBH01044.1"/>
    <property type="molecule type" value="Genomic_DNA"/>
</dbReference>
<sequence length="114" mass="11572">MAKRLYVGNLGFSVTSEELQAIFEAFGAVSTSQVVDDRETGRSRGFGFVEMVNDAEGDAAIQGLDGSDHQGRRLNVSEARPRTPGGGGGPRPGGSRGGGYGGGGGGYGGGTRAY</sequence>
<dbReference type="PANTHER" id="PTHR48027">
    <property type="entry name" value="HETEROGENEOUS NUCLEAR RIBONUCLEOPROTEIN 87F-RELATED"/>
    <property type="match status" value="1"/>
</dbReference>